<keyword evidence="1" id="KW-0812">Transmembrane</keyword>
<protein>
    <submittedName>
        <fullName evidence="2">Uncharacterized protein b517L</fullName>
    </submittedName>
</protein>
<dbReference type="Proteomes" id="UP000202419">
    <property type="component" value="Segment"/>
</dbReference>
<organismHost>
    <name type="scientific">Chlorella</name>
    <dbReference type="NCBI Taxonomy" id="3071"/>
</organismHost>
<accession>A7IX42</accession>
<proteinExistence type="predicted"/>
<dbReference type="RefSeq" id="YP_001497713.1">
    <property type="nucleotide sequence ID" value="NC_009898.1"/>
</dbReference>
<keyword evidence="3" id="KW-1185">Reference proteome</keyword>
<organism evidence="2 3">
    <name type="scientific">Paramecium bursaria Chlorella virus NY2A</name>
    <name type="common">PBCV-NY2A</name>
    <dbReference type="NCBI Taxonomy" id="46021"/>
    <lineage>
        <taxon>Viruses</taxon>
        <taxon>Varidnaviria</taxon>
        <taxon>Bamfordvirae</taxon>
        <taxon>Nucleocytoviricota</taxon>
        <taxon>Megaviricetes</taxon>
        <taxon>Algavirales</taxon>
        <taxon>Phycodnaviridae</taxon>
        <taxon>Chlorovirus</taxon>
        <taxon>Chlorovirus americanus</taxon>
    </lineage>
</organism>
<keyword evidence="1" id="KW-0472">Membrane</keyword>
<evidence type="ECO:0000313" key="3">
    <source>
        <dbReference type="Proteomes" id="UP000202419"/>
    </source>
</evidence>
<name>A7IX42_PBCVN</name>
<gene>
    <name evidence="2" type="primary">b517L</name>
    <name evidence="2" type="ORF">NY2A_b517L</name>
</gene>
<dbReference type="GeneID" id="5659397"/>
<reference evidence="2 3" key="1">
    <citation type="journal article" date="2007" name="Virology">
        <title>Sequence and annotation of the 369-kb NY-2A and the 345-kb AR158 viruses that infect Chlorella NC64A.</title>
        <authorList>
            <person name="Fitzgerald L.A."/>
            <person name="Graves M.V."/>
            <person name="Li X."/>
            <person name="Feldblyum T."/>
            <person name="Nierman W.C."/>
            <person name="Van Etten J.L."/>
        </authorList>
    </citation>
    <scope>NUCLEOTIDE SEQUENCE [LARGE SCALE GENOMIC DNA]</scope>
    <source>
        <strain evidence="2 3">NY-2A</strain>
    </source>
</reference>
<dbReference type="KEGG" id="vg:5659397"/>
<feature type="transmembrane region" description="Helical" evidence="1">
    <location>
        <begin position="27"/>
        <end position="49"/>
    </location>
</feature>
<evidence type="ECO:0000256" key="1">
    <source>
        <dbReference type="SAM" id="Phobius"/>
    </source>
</evidence>
<evidence type="ECO:0000313" key="2">
    <source>
        <dbReference type="EMBL" id="ABT14916.1"/>
    </source>
</evidence>
<dbReference type="EMBL" id="DQ491002">
    <property type="protein sequence ID" value="ABT14916.1"/>
    <property type="molecule type" value="Genomic_DNA"/>
</dbReference>
<sequence>MSPSFEVRNFSSHVCLSPCDCFSSDLFLLQILISILLVKLFLQLVNLFVRKHRLSHIHHNEHYDEYSGRMYSRSIGSL</sequence>
<keyword evidence="1" id="KW-1133">Transmembrane helix</keyword>